<dbReference type="SMART" id="SM00564">
    <property type="entry name" value="PQQ"/>
    <property type="match status" value="8"/>
</dbReference>
<dbReference type="InterPro" id="IPR018391">
    <property type="entry name" value="PQQ_b-propeller_rpt"/>
</dbReference>
<dbReference type="PANTHER" id="PTHR34512:SF30">
    <property type="entry name" value="OUTER MEMBRANE PROTEIN ASSEMBLY FACTOR BAMB"/>
    <property type="match status" value="1"/>
</dbReference>
<dbReference type="InterPro" id="IPR011009">
    <property type="entry name" value="Kinase-like_dom_sf"/>
</dbReference>
<dbReference type="InterPro" id="IPR015943">
    <property type="entry name" value="WD40/YVTN_repeat-like_dom_sf"/>
</dbReference>
<dbReference type="Gene3D" id="2.40.10.480">
    <property type="match status" value="1"/>
</dbReference>
<feature type="compositionally biased region" description="Pro residues" evidence="1">
    <location>
        <begin position="264"/>
        <end position="278"/>
    </location>
</feature>
<comment type="caution">
    <text evidence="3">The sequence shown here is derived from an EMBL/GenBank/DDBJ whole genome shotgun (WGS) entry which is preliminary data.</text>
</comment>
<evidence type="ECO:0000313" key="4">
    <source>
        <dbReference type="Proteomes" id="UP001500212"/>
    </source>
</evidence>
<dbReference type="SUPFAM" id="SSF56112">
    <property type="entry name" value="Protein kinase-like (PK-like)"/>
    <property type="match status" value="1"/>
</dbReference>
<accession>A0ABP8TS44</accession>
<proteinExistence type="predicted"/>
<name>A0ABP8TS44_9ACTN</name>
<feature type="region of interest" description="Disordered" evidence="1">
    <location>
        <begin position="260"/>
        <end position="279"/>
    </location>
</feature>
<dbReference type="RefSeq" id="WP_345360113.1">
    <property type="nucleotide sequence ID" value="NZ_BAABHJ010000020.1"/>
</dbReference>
<evidence type="ECO:0000259" key="2">
    <source>
        <dbReference type="PROSITE" id="PS50011"/>
    </source>
</evidence>
<dbReference type="Gene3D" id="3.30.200.20">
    <property type="entry name" value="Phosphorylase Kinase, domain 1"/>
    <property type="match status" value="1"/>
</dbReference>
<protein>
    <recommendedName>
        <fullName evidence="2">Protein kinase domain-containing protein</fullName>
    </recommendedName>
</protein>
<dbReference type="SUPFAM" id="SSF50998">
    <property type="entry name" value="Quinoprotein alcohol dehydrogenase-like"/>
    <property type="match status" value="2"/>
</dbReference>
<feature type="domain" description="Protein kinase" evidence="2">
    <location>
        <begin position="15"/>
        <end position="308"/>
    </location>
</feature>
<gene>
    <name evidence="3" type="ORF">GCM10023195_53690</name>
</gene>
<organism evidence="3 4">
    <name type="scientific">Actinoallomurus liliacearum</name>
    <dbReference type="NCBI Taxonomy" id="1080073"/>
    <lineage>
        <taxon>Bacteria</taxon>
        <taxon>Bacillati</taxon>
        <taxon>Actinomycetota</taxon>
        <taxon>Actinomycetes</taxon>
        <taxon>Streptosporangiales</taxon>
        <taxon>Thermomonosporaceae</taxon>
        <taxon>Actinoallomurus</taxon>
    </lineage>
</organism>
<evidence type="ECO:0000313" key="3">
    <source>
        <dbReference type="EMBL" id="GAA4612510.1"/>
    </source>
</evidence>
<dbReference type="PROSITE" id="PS50011">
    <property type="entry name" value="PROTEIN_KINASE_DOM"/>
    <property type="match status" value="1"/>
</dbReference>
<dbReference type="EMBL" id="BAABHJ010000020">
    <property type="protein sequence ID" value="GAA4612510.1"/>
    <property type="molecule type" value="Genomic_DNA"/>
</dbReference>
<dbReference type="Gene3D" id="2.40.128.630">
    <property type="match status" value="1"/>
</dbReference>
<keyword evidence="4" id="KW-1185">Reference proteome</keyword>
<dbReference type="InterPro" id="IPR000719">
    <property type="entry name" value="Prot_kinase_dom"/>
</dbReference>
<dbReference type="Gene3D" id="1.10.510.10">
    <property type="entry name" value="Transferase(Phosphotransferase) domain 1"/>
    <property type="match status" value="1"/>
</dbReference>
<dbReference type="Proteomes" id="UP001500212">
    <property type="component" value="Unassembled WGS sequence"/>
</dbReference>
<dbReference type="SMART" id="SM00220">
    <property type="entry name" value="S_TKc"/>
    <property type="match status" value="1"/>
</dbReference>
<sequence length="675" mass="71298">MRDLAEDDPARIGPYQVGALLGESPRAKTYLGFSPRCRAVAIKVVRIEHADDEELRRRLVEAADGPASEARPFTTEVVGAGPLDPAPWVATGFEPGMTLAEMARRGWTLPEPAVPLLAAALATALASAHRTGLVHGALRPSNLLLTATGPRVMDFGTSFTGASDPPRRADDVHDLGGLVALAATGNAEAADGLPPPLREPIARCLQPRPENRPPIRVLAMELGLPEPSPESFHGWLSADLLSIVLDRAASALAVETKPAWRAPPAAPRTPPVVPPPQHQTPLPAALRYRLLRPEPEPAGEPEPSRPRITRRAALAAGAGTAALAAGAAASAALLHHSPRPDQARWSFKTTWIVDSALLVVPEAGVVLVPVTESHYPASGRLIALDLRSGAVRWQRAVKGVVSEWLALTGGRVLACMGESLQMLDCRTGTPLWSVPGLGPGTVATDGRTAYVVGNQVLTAVDLATREIRWRLRGSLSRSATYAGGRLLISIDGQISSVDPRRGTVRWSHESGQYLGAAPVLGGGLVWVGSRVGDLFALDARTGALRHRILTSGDGQGDASSRVALADGLAVVATADFDAFCVDVSTGRVRWKYRTTSADPTGTDGLDSSPVIDAGTVYIGSGVEYFLALDLASGRLKWRFRTGGDVDSSPAVHEDLVYFGSADRRVYAVNKHTGRA</sequence>
<dbReference type="InterPro" id="IPR002372">
    <property type="entry name" value="PQQ_rpt_dom"/>
</dbReference>
<dbReference type="Pfam" id="PF13360">
    <property type="entry name" value="PQQ_2"/>
    <property type="match status" value="2"/>
</dbReference>
<reference evidence="4" key="1">
    <citation type="journal article" date="2019" name="Int. J. Syst. Evol. Microbiol.">
        <title>The Global Catalogue of Microorganisms (GCM) 10K type strain sequencing project: providing services to taxonomists for standard genome sequencing and annotation.</title>
        <authorList>
            <consortium name="The Broad Institute Genomics Platform"/>
            <consortium name="The Broad Institute Genome Sequencing Center for Infectious Disease"/>
            <person name="Wu L."/>
            <person name="Ma J."/>
        </authorList>
    </citation>
    <scope>NUCLEOTIDE SEQUENCE [LARGE SCALE GENOMIC DNA]</scope>
    <source>
        <strain evidence="4">JCM 17938</strain>
    </source>
</reference>
<dbReference type="InterPro" id="IPR011047">
    <property type="entry name" value="Quinoprotein_ADH-like_sf"/>
</dbReference>
<evidence type="ECO:0000256" key="1">
    <source>
        <dbReference type="SAM" id="MobiDB-lite"/>
    </source>
</evidence>
<dbReference type="Gene3D" id="2.130.10.10">
    <property type="entry name" value="YVTN repeat-like/Quinoprotein amine dehydrogenase"/>
    <property type="match status" value="1"/>
</dbReference>
<dbReference type="PANTHER" id="PTHR34512">
    <property type="entry name" value="CELL SURFACE PROTEIN"/>
    <property type="match status" value="1"/>
</dbReference>